<dbReference type="InterPro" id="IPR036201">
    <property type="entry name" value="Pacifastin_dom_sf"/>
</dbReference>
<organism evidence="7 8">
    <name type="scientific">Operophtera brumata</name>
    <name type="common">Winter moth</name>
    <name type="synonym">Phalaena brumata</name>
    <dbReference type="NCBI Taxonomy" id="104452"/>
    <lineage>
        <taxon>Eukaryota</taxon>
        <taxon>Metazoa</taxon>
        <taxon>Ecdysozoa</taxon>
        <taxon>Arthropoda</taxon>
        <taxon>Hexapoda</taxon>
        <taxon>Insecta</taxon>
        <taxon>Pterygota</taxon>
        <taxon>Neoptera</taxon>
        <taxon>Endopterygota</taxon>
        <taxon>Lepidoptera</taxon>
        <taxon>Glossata</taxon>
        <taxon>Ditrysia</taxon>
        <taxon>Geometroidea</taxon>
        <taxon>Geometridae</taxon>
        <taxon>Larentiinae</taxon>
        <taxon>Operophtera</taxon>
    </lineage>
</organism>
<evidence type="ECO:0000313" key="8">
    <source>
        <dbReference type="Proteomes" id="UP000037510"/>
    </source>
</evidence>
<evidence type="ECO:0000256" key="6">
    <source>
        <dbReference type="SAM" id="MobiDB-lite"/>
    </source>
</evidence>
<evidence type="ECO:0000256" key="3">
    <source>
        <dbReference type="ARBA" id="ARBA00022690"/>
    </source>
</evidence>
<sequence length="752" mass="83894">MASPFSVSTCIPNSQFQINGHICYCDGLGRWSEANCEISRCQYCQPGQIIWEGCKQCICQEKGEMQCISTACDEDKSAITSNASKDLVKENISCLPFVSYYINCSLCVCPASGKLTEARCATDASCPFQGSSDLLETVKQNICIPKVMYLFPCHHCQCSNDGFFVIDKCVETCSKPQISDSASCVPETFYRKDCNICWCPKNSIASEEMCSKAKCNNRFELYSLSSLRNRTEGCHRNKFTSPKCFFCECNQNATVNENCCLESECMNNYNPKYGLATDKCGPGEMVAFCTECLCLRNGLTDPKYCTSVCSHQHKLIMLEIGIEMSLTNHTVIDKGSVKNAASNGACEPNSIYLDNDKYCLCPDSGNTKFKLCTSITDRTESEGKKVENNQRPNTIDFTATCDPSTFVEFDCNTCYCLKSGKLDPKWCTYDDCEAKRITNKQHENTDDIVTPNGNCVAGSITKEDCNFCICPSNGQLKDRVCTNTTCTELRHSTINDKFSCEPLLYYNVDCNICFCPKSGLKNVAKCTKNICEKSFLRSEACIPSELFSENCNVCVCPPNGEKLDRACTNHICSEADTPWKKIFQLSRSLLSNHVTEDTARRLELCFPGEEFEVGCKVCVCPDMGLRVHATCTPILCGDDGNRNEISISSMSREETSKTVHLRTKRSKQKTCKTSNITDTSVKECTPAPTESQEKEETRPPHNHTLHACDQSGEIRDDCFVCDCVDRILVAEHCFQNDAETCRGRKPTFLEDK</sequence>
<feature type="non-terminal residue" evidence="7">
    <location>
        <position position="752"/>
    </location>
</feature>
<keyword evidence="3" id="KW-0646">Protease inhibitor</keyword>
<feature type="region of interest" description="Disordered" evidence="6">
    <location>
        <begin position="682"/>
        <end position="701"/>
    </location>
</feature>
<dbReference type="GO" id="GO:0004867">
    <property type="term" value="F:serine-type endopeptidase inhibitor activity"/>
    <property type="evidence" value="ECO:0007669"/>
    <property type="project" value="UniProtKB-KW"/>
</dbReference>
<evidence type="ECO:0000256" key="4">
    <source>
        <dbReference type="ARBA" id="ARBA00022900"/>
    </source>
</evidence>
<dbReference type="AlphaFoldDB" id="A0A0L7KVI7"/>
<dbReference type="SUPFAM" id="SSF57283">
    <property type="entry name" value="PMP inhibitors"/>
    <property type="match status" value="1"/>
</dbReference>
<proteinExistence type="inferred from homology"/>
<dbReference type="Proteomes" id="UP000037510">
    <property type="component" value="Unassembled WGS sequence"/>
</dbReference>
<protein>
    <submittedName>
        <fullName evidence="7">Putative serine protease inhibitor i/ii</fullName>
    </submittedName>
</protein>
<comment type="caution">
    <text evidence="7">The sequence shown here is derived from an EMBL/GenBank/DDBJ whole genome shotgun (WGS) entry which is preliminary data.</text>
</comment>
<keyword evidence="4" id="KW-0722">Serine protease inhibitor</keyword>
<comment type="similarity">
    <text evidence="5">Belongs to the protease inhibitor I19 family.</text>
</comment>
<evidence type="ECO:0000313" key="7">
    <source>
        <dbReference type="EMBL" id="KOB67282.1"/>
    </source>
</evidence>
<comment type="subcellular location">
    <subcellularLocation>
        <location evidence="1">Secreted</location>
    </subcellularLocation>
</comment>
<keyword evidence="2" id="KW-0964">Secreted</keyword>
<keyword evidence="8" id="KW-1185">Reference proteome</keyword>
<dbReference type="STRING" id="104452.A0A0L7KVI7"/>
<name>A0A0L7KVI7_OPEBR</name>
<evidence type="ECO:0000256" key="5">
    <source>
        <dbReference type="ARBA" id="ARBA00029459"/>
    </source>
</evidence>
<dbReference type="GO" id="GO:0005576">
    <property type="term" value="C:extracellular region"/>
    <property type="evidence" value="ECO:0007669"/>
    <property type="project" value="UniProtKB-SubCell"/>
</dbReference>
<accession>A0A0L7KVI7</accession>
<gene>
    <name evidence="7" type="ORF">OBRU01_20632</name>
</gene>
<reference evidence="7 8" key="1">
    <citation type="journal article" date="2015" name="Genome Biol. Evol.">
        <title>The genome of winter moth (Operophtera brumata) provides a genomic perspective on sexual dimorphism and phenology.</title>
        <authorList>
            <person name="Derks M.F."/>
            <person name="Smit S."/>
            <person name="Salis L."/>
            <person name="Schijlen E."/>
            <person name="Bossers A."/>
            <person name="Mateman C."/>
            <person name="Pijl A.S."/>
            <person name="de Ridder D."/>
            <person name="Groenen M.A."/>
            <person name="Visser M.E."/>
            <person name="Megens H.J."/>
        </authorList>
    </citation>
    <scope>NUCLEOTIDE SEQUENCE [LARGE SCALE GENOMIC DNA]</scope>
    <source>
        <strain evidence="7">WM2013NL</strain>
        <tissue evidence="7">Head and thorax</tissue>
    </source>
</reference>
<evidence type="ECO:0000256" key="2">
    <source>
        <dbReference type="ARBA" id="ARBA00022525"/>
    </source>
</evidence>
<evidence type="ECO:0000256" key="1">
    <source>
        <dbReference type="ARBA" id="ARBA00004613"/>
    </source>
</evidence>
<dbReference type="EMBL" id="JTDY01005183">
    <property type="protein sequence ID" value="KOB67282.1"/>
    <property type="molecule type" value="Genomic_DNA"/>
</dbReference>